<reference evidence="1" key="1">
    <citation type="submission" date="2017-10" db="EMBL/GenBank/DDBJ databases">
        <title>Genome sequence of cellulolytic Lachnospiraceae bacterium XHS1971 isolated from hotspring sediment.</title>
        <authorList>
            <person name="Vasudevan G."/>
            <person name="Joshi A.J."/>
            <person name="Hivarkar S."/>
            <person name="Lanjekar V.B."/>
            <person name="Dhakephalkar P.K."/>
            <person name="Dagar S."/>
        </authorList>
    </citation>
    <scope>NUCLEOTIDE SEQUENCE</scope>
    <source>
        <strain evidence="1">XHS1971</strain>
    </source>
</reference>
<comment type="caution">
    <text evidence="1">The sequence shown here is derived from an EMBL/GenBank/DDBJ whole genome shotgun (WGS) entry which is preliminary data.</text>
</comment>
<accession>A0AC61DG11</accession>
<proteinExistence type="predicted"/>
<dbReference type="Proteomes" id="UP000224460">
    <property type="component" value="Unassembled WGS sequence"/>
</dbReference>
<gene>
    <name evidence="1" type="ORF">CS063_01670</name>
</gene>
<keyword evidence="2" id="KW-1185">Reference proteome</keyword>
<dbReference type="EMBL" id="PEDL01000001">
    <property type="protein sequence ID" value="PHV72209.1"/>
    <property type="molecule type" value="Genomic_DNA"/>
</dbReference>
<evidence type="ECO:0000313" key="2">
    <source>
        <dbReference type="Proteomes" id="UP000224460"/>
    </source>
</evidence>
<sequence length="776" mass="89351">MELTLTKTMTISDYFKMIKPEYVYLKLIPDTSIRNYNSSALAKMIANMYQGINKRIYKQEKTWCFKSPMRCSYFIDIQKNDVSFYFIVPGQYESIAREKISSVWPRVTIEKTDKVKEFEGDKVSYNLGYKKEDALSLDTDARGNTLLSSILNIVDVIEEEDRVGIFYNFVPINQRYWNADYKHTLDKWKQYKPLDRNKVSVGYLLKYSAICLLWLIQSVLDGICDAFGENKNEVSTLTNLTDALNRTRIELSEQTKRKKNEIILDTQIAILGSGPNLSRSKSNVISVCQGFNSIEGDNELIYKENKKFEALNDSCVYRSVERNKMSVSECQNLLQLPGRELLEKHKIEHINTLEVLVPEELQKGVMCIGESTYKGNSIKAYLSMDRNFKYLTTCVIGPTRAGKTTLISNMGVDSARASEINVFFDWCGNCELTEEVKVALQKQGIKCLVIDCSDPKDLQGLGYNELYSNSNDVFDRYRSSKAQSSQLMTLINSVQGDETELRARMERYLEAAAVTVFISNGPIRDVFGILQRHQLRAEYINKIPTNQQVNCQEYIEALNELDEVDKKSSEVIGTKISAIQGILNRANKLKQNTYVEMMLKKDCSKNFNLTEEIMKSQAIFIKMPETMFSTEIEKDIYATYWLTKLWAALQQRKWLVKELDNLIKVNMYFDELYQTPNCQDFLRSKLSQIAKFGAKPIISCHYLGQIPIIRGELKAANTSYMLIAGCDKMNYNELKEELDPYNVDDLLHMKRYHSLNLIKTSDGYARFITKLPRPIS</sequence>
<organism evidence="1 2">
    <name type="scientific">Sporanaerobium hydrogeniformans</name>
    <dbReference type="NCBI Taxonomy" id="3072179"/>
    <lineage>
        <taxon>Bacteria</taxon>
        <taxon>Bacillati</taxon>
        <taxon>Bacillota</taxon>
        <taxon>Clostridia</taxon>
        <taxon>Lachnospirales</taxon>
        <taxon>Lachnospiraceae</taxon>
        <taxon>Sporanaerobium</taxon>
    </lineage>
</organism>
<evidence type="ECO:0000313" key="1">
    <source>
        <dbReference type="EMBL" id="PHV72209.1"/>
    </source>
</evidence>
<name>A0AC61DG11_9FIRM</name>
<protein>
    <submittedName>
        <fullName evidence="1">Uncharacterized protein</fullName>
    </submittedName>
</protein>